<dbReference type="PANTHER" id="PTHR46413:SF33">
    <property type="entry name" value="HMA DOMAIN-CONTAINING PROTEIN"/>
    <property type="match status" value="1"/>
</dbReference>
<feature type="compositionally biased region" description="Gly residues" evidence="1">
    <location>
        <begin position="219"/>
        <end position="239"/>
    </location>
</feature>
<feature type="region of interest" description="Disordered" evidence="1">
    <location>
        <begin position="316"/>
        <end position="352"/>
    </location>
</feature>
<feature type="domain" description="HMA" evidence="2">
    <location>
        <begin position="70"/>
        <end position="145"/>
    </location>
</feature>
<dbReference type="InterPro" id="IPR036163">
    <property type="entry name" value="HMA_dom_sf"/>
</dbReference>
<feature type="region of interest" description="Disordered" evidence="1">
    <location>
        <begin position="136"/>
        <end position="245"/>
    </location>
</feature>
<evidence type="ECO:0000313" key="3">
    <source>
        <dbReference type="EMBL" id="PWZ27900.1"/>
    </source>
</evidence>
<name>A0A3L6F4J2_MAIZE</name>
<feature type="compositionally biased region" description="Basic and acidic residues" evidence="1">
    <location>
        <begin position="136"/>
        <end position="146"/>
    </location>
</feature>
<sequence length="395" mass="41052">MAKKKGSGGGGGQQQKPAAEEGEEQAGDAPPAAEGNKDREHEKGKDKDQEEKGTKGKDKDGKKPPPQPPVVTAVLKVDMHCDGCAKRIRGSVRRYPGKQRNESPMSLACVEGVAMDVDKGTMTVVGRLDAKKLRDRVADKTKKKVDLVVGGGGGNSSNNKGGGGNNKQGGGNQHKGGHEEDGKQADKEHGGGEQEGKEKDKGDRQEGEEGTKGKDNNKGGSGGGGKGKGGGGGGGGGGGKDNKKPVAPVVATVVLRIGSTGLHCDGCMNRIRRKLYKIKGVEQVRMDLGKNQVTVTGTMDAKALPEKLRKKLRRPVDVVAPGSGNKDVKDKDGGGGGGKEKEKEKDGKDGKDAAITKALSAELEAWKAAFYDQQSLSNAEFMLSDENPNAACAVM</sequence>
<reference evidence="3 4" key="1">
    <citation type="journal article" date="2018" name="Nat. Genet.">
        <title>Extensive intraspecific gene order and gene structural variations between Mo17 and other maize genomes.</title>
        <authorList>
            <person name="Sun S."/>
            <person name="Zhou Y."/>
            <person name="Chen J."/>
            <person name="Shi J."/>
            <person name="Zhao H."/>
            <person name="Zhao H."/>
            <person name="Song W."/>
            <person name="Zhang M."/>
            <person name="Cui Y."/>
            <person name="Dong X."/>
            <person name="Liu H."/>
            <person name="Ma X."/>
            <person name="Jiao Y."/>
            <person name="Wang B."/>
            <person name="Wei X."/>
            <person name="Stein J.C."/>
            <person name="Glaubitz J.C."/>
            <person name="Lu F."/>
            <person name="Yu G."/>
            <person name="Liang C."/>
            <person name="Fengler K."/>
            <person name="Li B."/>
            <person name="Rafalski A."/>
            <person name="Schnable P.S."/>
            <person name="Ware D.H."/>
            <person name="Buckler E.S."/>
            <person name="Lai J."/>
        </authorList>
    </citation>
    <scope>NUCLEOTIDE SEQUENCE [LARGE SCALE GENOMIC DNA]</scope>
    <source>
        <strain evidence="4">cv. Missouri 17</strain>
        <tissue evidence="3">Seedling</tissue>
    </source>
</reference>
<feature type="domain" description="HMA" evidence="2">
    <location>
        <begin position="253"/>
        <end position="320"/>
    </location>
</feature>
<evidence type="ECO:0000256" key="1">
    <source>
        <dbReference type="SAM" id="MobiDB-lite"/>
    </source>
</evidence>
<dbReference type="SUPFAM" id="SSF55008">
    <property type="entry name" value="HMA, heavy metal-associated domain"/>
    <property type="match status" value="2"/>
</dbReference>
<gene>
    <name evidence="3" type="primary">HIPP09</name>
    <name evidence="3" type="ORF">Zm00014a_010532</name>
</gene>
<dbReference type="GO" id="GO:0046872">
    <property type="term" value="F:metal ion binding"/>
    <property type="evidence" value="ECO:0007669"/>
    <property type="project" value="InterPro"/>
</dbReference>
<organism evidence="3 4">
    <name type="scientific">Zea mays</name>
    <name type="common">Maize</name>
    <dbReference type="NCBI Taxonomy" id="4577"/>
    <lineage>
        <taxon>Eukaryota</taxon>
        <taxon>Viridiplantae</taxon>
        <taxon>Streptophyta</taxon>
        <taxon>Embryophyta</taxon>
        <taxon>Tracheophyta</taxon>
        <taxon>Spermatophyta</taxon>
        <taxon>Magnoliopsida</taxon>
        <taxon>Liliopsida</taxon>
        <taxon>Poales</taxon>
        <taxon>Poaceae</taxon>
        <taxon>PACMAD clade</taxon>
        <taxon>Panicoideae</taxon>
        <taxon>Andropogonodae</taxon>
        <taxon>Andropogoneae</taxon>
        <taxon>Tripsacinae</taxon>
        <taxon>Zea</taxon>
    </lineage>
</organism>
<feature type="compositionally biased region" description="Basic and acidic residues" evidence="1">
    <location>
        <begin position="176"/>
        <end position="217"/>
    </location>
</feature>
<dbReference type="CDD" id="cd00371">
    <property type="entry name" value="HMA"/>
    <property type="match status" value="2"/>
</dbReference>
<feature type="region of interest" description="Disordered" evidence="1">
    <location>
        <begin position="1"/>
        <end position="70"/>
    </location>
</feature>
<dbReference type="Pfam" id="PF00403">
    <property type="entry name" value="HMA"/>
    <property type="match status" value="2"/>
</dbReference>
<feature type="compositionally biased region" description="Basic and acidic residues" evidence="1">
    <location>
        <begin position="326"/>
        <end position="352"/>
    </location>
</feature>
<dbReference type="Gene3D" id="3.30.70.100">
    <property type="match status" value="2"/>
</dbReference>
<protein>
    <submittedName>
        <fullName evidence="3">Heavy metal-associated isoprenylated plant protein 9</fullName>
    </submittedName>
</protein>
<dbReference type="InterPro" id="IPR006121">
    <property type="entry name" value="HMA_dom"/>
</dbReference>
<accession>A0A3L6F4J2</accession>
<dbReference type="PROSITE" id="PS50846">
    <property type="entry name" value="HMA_2"/>
    <property type="match status" value="2"/>
</dbReference>
<dbReference type="InterPro" id="IPR044594">
    <property type="entry name" value="HIPP01/3/5/6"/>
</dbReference>
<proteinExistence type="predicted"/>
<evidence type="ECO:0000313" key="4">
    <source>
        <dbReference type="Proteomes" id="UP000251960"/>
    </source>
</evidence>
<comment type="caution">
    <text evidence="3">The sequence shown here is derived from an EMBL/GenBank/DDBJ whole genome shotgun (WGS) entry which is preliminary data.</text>
</comment>
<evidence type="ECO:0000259" key="2">
    <source>
        <dbReference type="PROSITE" id="PS50846"/>
    </source>
</evidence>
<dbReference type="PANTHER" id="PTHR46413">
    <property type="entry name" value="HEAVY METAL-ASSOCIATED ISOPRENYLATED PLANT PROTEIN 6"/>
    <property type="match status" value="1"/>
</dbReference>
<dbReference type="ExpressionAtlas" id="A0A3L6F4J2">
    <property type="expression patterns" value="baseline"/>
</dbReference>
<dbReference type="AlphaFoldDB" id="A0A3L6F4J2"/>
<dbReference type="Proteomes" id="UP000251960">
    <property type="component" value="Chromosome 4"/>
</dbReference>
<feature type="compositionally biased region" description="Gly residues" evidence="1">
    <location>
        <begin position="149"/>
        <end position="174"/>
    </location>
</feature>
<feature type="compositionally biased region" description="Basic and acidic residues" evidence="1">
    <location>
        <begin position="35"/>
        <end position="63"/>
    </location>
</feature>
<dbReference type="EMBL" id="NCVQ01000005">
    <property type="protein sequence ID" value="PWZ27900.1"/>
    <property type="molecule type" value="Genomic_DNA"/>
</dbReference>